<keyword evidence="1" id="KW-0732">Signal</keyword>
<reference evidence="3" key="1">
    <citation type="submission" date="2017-03" db="EMBL/GenBank/DDBJ databases">
        <title>Phytopthora megakarya and P. palmivora, two closely related causual agents of cacao black pod achieved similar genome size and gene model numbers by different mechanisms.</title>
        <authorList>
            <person name="Ali S."/>
            <person name="Shao J."/>
            <person name="Larry D.J."/>
            <person name="Kronmiller B."/>
            <person name="Shen D."/>
            <person name="Strem M.D."/>
            <person name="Melnick R.L."/>
            <person name="Guiltinan M.J."/>
            <person name="Tyler B.M."/>
            <person name="Meinhardt L.W."/>
            <person name="Bailey B.A."/>
        </authorList>
    </citation>
    <scope>NUCLEOTIDE SEQUENCE [LARGE SCALE GENOMIC DNA]</scope>
    <source>
        <strain evidence="3">zdho120</strain>
    </source>
</reference>
<sequence length="107" mass="12458">MSVRKVKIILILYWLRLTVLDESVGVKDRLCSASESPFFFRVQGLTPTMKKTRPLLAAAFKNIFSRYTDRSTMRDTSIIPEAQMWLYPVFKNPDKALIKIFESTRHS</sequence>
<organism evidence="2 3">
    <name type="scientific">Phytophthora megakarya</name>
    <dbReference type="NCBI Taxonomy" id="4795"/>
    <lineage>
        <taxon>Eukaryota</taxon>
        <taxon>Sar</taxon>
        <taxon>Stramenopiles</taxon>
        <taxon>Oomycota</taxon>
        <taxon>Peronosporomycetes</taxon>
        <taxon>Peronosporales</taxon>
        <taxon>Peronosporaceae</taxon>
        <taxon>Phytophthora</taxon>
    </lineage>
</organism>
<feature type="chain" id="PRO_5013370710" description="Secreted protein" evidence="1">
    <location>
        <begin position="22"/>
        <end position="107"/>
    </location>
</feature>
<keyword evidence="3" id="KW-1185">Reference proteome</keyword>
<evidence type="ECO:0000313" key="2">
    <source>
        <dbReference type="EMBL" id="OWZ16412.1"/>
    </source>
</evidence>
<dbReference type="Proteomes" id="UP000198211">
    <property type="component" value="Unassembled WGS sequence"/>
</dbReference>
<dbReference type="AlphaFoldDB" id="A0A225WFW6"/>
<accession>A0A225WFW6</accession>
<evidence type="ECO:0000256" key="1">
    <source>
        <dbReference type="SAM" id="SignalP"/>
    </source>
</evidence>
<feature type="signal peptide" evidence="1">
    <location>
        <begin position="1"/>
        <end position="21"/>
    </location>
</feature>
<dbReference type="EMBL" id="NBNE01000938">
    <property type="protein sequence ID" value="OWZ16412.1"/>
    <property type="molecule type" value="Genomic_DNA"/>
</dbReference>
<name>A0A225WFW6_9STRA</name>
<evidence type="ECO:0008006" key="4">
    <source>
        <dbReference type="Google" id="ProtNLM"/>
    </source>
</evidence>
<evidence type="ECO:0000313" key="3">
    <source>
        <dbReference type="Proteomes" id="UP000198211"/>
    </source>
</evidence>
<gene>
    <name evidence="2" type="ORF">PHMEG_0009807</name>
</gene>
<comment type="caution">
    <text evidence="2">The sequence shown here is derived from an EMBL/GenBank/DDBJ whole genome shotgun (WGS) entry which is preliminary data.</text>
</comment>
<proteinExistence type="predicted"/>
<protein>
    <recommendedName>
        <fullName evidence="4">Secreted protein</fullName>
    </recommendedName>
</protein>